<evidence type="ECO:0000256" key="1">
    <source>
        <dbReference type="SAM" id="MobiDB-lite"/>
    </source>
</evidence>
<dbReference type="AlphaFoldDB" id="A0A383CTR2"/>
<accession>A0A383CTR2</accession>
<feature type="non-terminal residue" evidence="2">
    <location>
        <position position="29"/>
    </location>
</feature>
<evidence type="ECO:0000313" key="2">
    <source>
        <dbReference type="EMBL" id="SVE35038.1"/>
    </source>
</evidence>
<sequence length="29" mass="3418">MHGLNRVENENDIMHYKKSLHRKKDGIPG</sequence>
<gene>
    <name evidence="2" type="ORF">METZ01_LOCUS487892</name>
</gene>
<organism evidence="2">
    <name type="scientific">marine metagenome</name>
    <dbReference type="NCBI Taxonomy" id="408172"/>
    <lineage>
        <taxon>unclassified sequences</taxon>
        <taxon>metagenomes</taxon>
        <taxon>ecological metagenomes</taxon>
    </lineage>
</organism>
<proteinExistence type="predicted"/>
<reference evidence="2" key="1">
    <citation type="submission" date="2018-05" db="EMBL/GenBank/DDBJ databases">
        <authorList>
            <person name="Lanie J.A."/>
            <person name="Ng W.-L."/>
            <person name="Kazmierczak K.M."/>
            <person name="Andrzejewski T.M."/>
            <person name="Davidsen T.M."/>
            <person name="Wayne K.J."/>
            <person name="Tettelin H."/>
            <person name="Glass J.I."/>
            <person name="Rusch D."/>
            <person name="Podicherti R."/>
            <person name="Tsui H.-C.T."/>
            <person name="Winkler M.E."/>
        </authorList>
    </citation>
    <scope>NUCLEOTIDE SEQUENCE</scope>
</reference>
<name>A0A383CTR2_9ZZZZ</name>
<dbReference type="EMBL" id="UINC01211227">
    <property type="protein sequence ID" value="SVE35038.1"/>
    <property type="molecule type" value="Genomic_DNA"/>
</dbReference>
<feature type="compositionally biased region" description="Basic and acidic residues" evidence="1">
    <location>
        <begin position="1"/>
        <end position="15"/>
    </location>
</feature>
<protein>
    <submittedName>
        <fullName evidence="2">Uncharacterized protein</fullName>
    </submittedName>
</protein>
<feature type="region of interest" description="Disordered" evidence="1">
    <location>
        <begin position="1"/>
        <end position="29"/>
    </location>
</feature>
<feature type="compositionally biased region" description="Basic residues" evidence="1">
    <location>
        <begin position="16"/>
        <end position="29"/>
    </location>
</feature>